<dbReference type="SUPFAM" id="SSF54637">
    <property type="entry name" value="Thioesterase/thiol ester dehydrase-isomerase"/>
    <property type="match status" value="1"/>
</dbReference>
<dbReference type="InterPro" id="IPR029069">
    <property type="entry name" value="HotDog_dom_sf"/>
</dbReference>
<feature type="domain" description="A-factor biosynthesis hotdog" evidence="1">
    <location>
        <begin position="190"/>
        <end position="303"/>
    </location>
</feature>
<protein>
    <recommendedName>
        <fullName evidence="1">A-factor biosynthesis hotdog domain-containing protein</fullName>
    </recommendedName>
</protein>
<dbReference type="EMBL" id="JACHJH010000004">
    <property type="protein sequence ID" value="MBB4894233.1"/>
    <property type="molecule type" value="Genomic_DNA"/>
</dbReference>
<proteinExistence type="predicted"/>
<keyword evidence="3" id="KW-1185">Reference proteome</keyword>
<dbReference type="RefSeq" id="WP_184350044.1">
    <property type="nucleotide sequence ID" value="NZ_JACHJH010000004.1"/>
</dbReference>
<evidence type="ECO:0000313" key="3">
    <source>
        <dbReference type="Proteomes" id="UP000556084"/>
    </source>
</evidence>
<organism evidence="2 3">
    <name type="scientific">Streptomyces olivoverticillatus</name>
    <dbReference type="NCBI Taxonomy" id="66427"/>
    <lineage>
        <taxon>Bacteria</taxon>
        <taxon>Bacillati</taxon>
        <taxon>Actinomycetota</taxon>
        <taxon>Actinomycetes</taxon>
        <taxon>Kitasatosporales</taxon>
        <taxon>Streptomycetaceae</taxon>
        <taxon>Streptomyces</taxon>
    </lineage>
</organism>
<name>A0A7W7LPU7_9ACTN</name>
<evidence type="ECO:0000259" key="1">
    <source>
        <dbReference type="Pfam" id="PF03756"/>
    </source>
</evidence>
<gene>
    <name evidence="2" type="ORF">FHS39_003267</name>
</gene>
<dbReference type="Pfam" id="PF03756">
    <property type="entry name" value="AfsA"/>
    <property type="match status" value="2"/>
</dbReference>
<sequence>MLVLTAQHPHAGTAIPRQYVHKAAQSEVLVTGWEALDGDAFTVTAQWPRAHSYYGAVNGRHDPLLLAETVRQTIPLLSHLGYDVPFGHRQIWDDLNWTADPAALTCAALPAEIEMHIQCSDVTRRGGRLAALRMDVVLMRDGVQLGTAATRFASQSPNVYTRLRGSYADLGQAAARCVALAPPAPPRRMGRERFQDVVLSPSATAHRFQLRMDLNHPVLFDHPVDHAPGMLLLEAARQAAHEALYPHCALVTGMESAFHRYVEFDAPCWIESEVLEREGDDAAVRVVATQHGHEVFAATVTARLG</sequence>
<accession>A0A7W7LPU7</accession>
<dbReference type="AlphaFoldDB" id="A0A7W7LPU7"/>
<evidence type="ECO:0000313" key="2">
    <source>
        <dbReference type="EMBL" id="MBB4894233.1"/>
    </source>
</evidence>
<dbReference type="InterPro" id="IPR047757">
    <property type="entry name" value="AfsA-like"/>
</dbReference>
<feature type="domain" description="A-factor biosynthesis hotdog" evidence="1">
    <location>
        <begin position="19"/>
        <end position="151"/>
    </location>
</feature>
<dbReference type="GO" id="GO:0016740">
    <property type="term" value="F:transferase activity"/>
    <property type="evidence" value="ECO:0007669"/>
    <property type="project" value="InterPro"/>
</dbReference>
<dbReference type="Proteomes" id="UP000556084">
    <property type="component" value="Unassembled WGS sequence"/>
</dbReference>
<dbReference type="InterPro" id="IPR005509">
    <property type="entry name" value="AfsA_hotdog_dom"/>
</dbReference>
<reference evidence="2 3" key="1">
    <citation type="submission" date="2020-08" db="EMBL/GenBank/DDBJ databases">
        <title>Genomic Encyclopedia of Type Strains, Phase III (KMG-III): the genomes of soil and plant-associated and newly described type strains.</title>
        <authorList>
            <person name="Whitman W."/>
        </authorList>
    </citation>
    <scope>NUCLEOTIDE SEQUENCE [LARGE SCALE GENOMIC DNA]</scope>
    <source>
        <strain evidence="2 3">CECT 3266</strain>
    </source>
</reference>
<comment type="caution">
    <text evidence="2">The sequence shown here is derived from an EMBL/GenBank/DDBJ whole genome shotgun (WGS) entry which is preliminary data.</text>
</comment>
<dbReference type="NCBIfam" id="NF041195">
    <property type="entry name" value="ScbA_BarX_GamBu"/>
    <property type="match status" value="1"/>
</dbReference>